<protein>
    <submittedName>
        <fullName evidence="1">Uncharacterized protein</fullName>
    </submittedName>
</protein>
<dbReference type="RefSeq" id="WP_223910499.1">
    <property type="nucleotide sequence ID" value="NZ_AP024238.1"/>
</dbReference>
<gene>
    <name evidence="1" type="ORF">MIZ03_1552</name>
</gene>
<organism evidence="1 2">
    <name type="scientific">Rhodoferax lithotrophicus</name>
    <dbReference type="NCBI Taxonomy" id="2798804"/>
    <lineage>
        <taxon>Bacteria</taxon>
        <taxon>Pseudomonadati</taxon>
        <taxon>Pseudomonadota</taxon>
        <taxon>Betaproteobacteria</taxon>
        <taxon>Burkholderiales</taxon>
        <taxon>Comamonadaceae</taxon>
        <taxon>Rhodoferax</taxon>
    </lineage>
</organism>
<accession>A0ABM7MK59</accession>
<dbReference type="EMBL" id="AP024238">
    <property type="protein sequence ID" value="BCO26669.1"/>
    <property type="molecule type" value="Genomic_DNA"/>
</dbReference>
<evidence type="ECO:0000313" key="1">
    <source>
        <dbReference type="EMBL" id="BCO26669.1"/>
    </source>
</evidence>
<keyword evidence="2" id="KW-1185">Reference proteome</keyword>
<dbReference type="Proteomes" id="UP000824366">
    <property type="component" value="Chromosome"/>
</dbReference>
<evidence type="ECO:0000313" key="2">
    <source>
        <dbReference type="Proteomes" id="UP000824366"/>
    </source>
</evidence>
<sequence>MHPDLDGIEFDWLARDTDGNIALFATAGEGFFPAPVTTHHAKHSAITEAIPSPHTGTEKVWSDYAAVGLYVFDWDLPGGPYKLRATPMKQASSELVADIAAVPQLPRFNGSFASLKELSQWQ</sequence>
<reference evidence="1 2" key="1">
    <citation type="journal article" date="2021" name="Microbiol. Spectr.">
        <title>A Single Bacterium Capable of Oxidation and Reduction of Iron at Circumneutral pH.</title>
        <authorList>
            <person name="Kato S."/>
            <person name="Ohkuma M."/>
        </authorList>
    </citation>
    <scope>NUCLEOTIDE SEQUENCE [LARGE SCALE GENOMIC DNA]</scope>
    <source>
        <strain evidence="1 2">MIZ03</strain>
    </source>
</reference>
<name>A0ABM7MK59_9BURK</name>
<proteinExistence type="predicted"/>